<dbReference type="Proteomes" id="UP000609346">
    <property type="component" value="Unassembled WGS sequence"/>
</dbReference>
<evidence type="ECO:0000259" key="2">
    <source>
        <dbReference type="Pfam" id="PF12867"/>
    </source>
</evidence>
<protein>
    <submittedName>
        <fullName evidence="3">DinB family protein</fullName>
    </submittedName>
</protein>
<evidence type="ECO:0000256" key="1">
    <source>
        <dbReference type="SAM" id="MobiDB-lite"/>
    </source>
</evidence>
<dbReference type="Pfam" id="PF12867">
    <property type="entry name" value="DinB_2"/>
    <property type="match status" value="1"/>
</dbReference>
<name>A0ABR8N2S5_9BACL</name>
<evidence type="ECO:0000313" key="4">
    <source>
        <dbReference type="Proteomes" id="UP000609346"/>
    </source>
</evidence>
<dbReference type="EMBL" id="JACXZA010000006">
    <property type="protein sequence ID" value="MBD3921576.1"/>
    <property type="molecule type" value="Genomic_DNA"/>
</dbReference>
<gene>
    <name evidence="3" type="ORF">H8B09_22600</name>
</gene>
<dbReference type="SUPFAM" id="SSF109854">
    <property type="entry name" value="DinB/YfiT-like putative metalloenzymes"/>
    <property type="match status" value="1"/>
</dbReference>
<feature type="domain" description="DinB-like" evidence="2">
    <location>
        <begin position="16"/>
        <end position="145"/>
    </location>
</feature>
<feature type="region of interest" description="Disordered" evidence="1">
    <location>
        <begin position="184"/>
        <end position="213"/>
    </location>
</feature>
<evidence type="ECO:0000313" key="3">
    <source>
        <dbReference type="EMBL" id="MBD3921576.1"/>
    </source>
</evidence>
<reference evidence="3 4" key="1">
    <citation type="submission" date="2020-09" db="EMBL/GenBank/DDBJ databases">
        <title>Paenibacillus sp. strain PR3 16S rRNA gene Genome sequencing and assembly.</title>
        <authorList>
            <person name="Kim J."/>
        </authorList>
    </citation>
    <scope>NUCLEOTIDE SEQUENCE [LARGE SCALE GENOMIC DNA]</scope>
    <source>
        <strain evidence="3 4">PR3</strain>
    </source>
</reference>
<keyword evidence="4" id="KW-1185">Reference proteome</keyword>
<accession>A0ABR8N2S5</accession>
<dbReference type="InterPro" id="IPR034660">
    <property type="entry name" value="DinB/YfiT-like"/>
</dbReference>
<proteinExistence type="predicted"/>
<dbReference type="Gene3D" id="1.20.120.450">
    <property type="entry name" value="dinb family like domain"/>
    <property type="match status" value="1"/>
</dbReference>
<comment type="caution">
    <text evidence="3">The sequence shown here is derived from an EMBL/GenBank/DDBJ whole genome shotgun (WGS) entry which is preliminary data.</text>
</comment>
<sequence length="213" mass="23010">MSEVNIQAYLDTHLQLTQAIAGLSEEELKWKQTEAKWSVTEVLAHLADHNIVVSFRIRDILAGTQARLPAFDQDQWVAGQHSNDGNADDILALFWSLVQYNGLLFARLNEQDWDKTGVNFKGETVRVRDIVRGFTNHVHHHIGQIERIKNAYRNQDVAASSEASLTETAASGSSCSISSVPATDSSSSCSISSASPAASSCSVAPASAQGGNV</sequence>
<organism evidence="3 4">
    <name type="scientific">Paenibacillus terricola</name>
    <dbReference type="NCBI Taxonomy" id="2763503"/>
    <lineage>
        <taxon>Bacteria</taxon>
        <taxon>Bacillati</taxon>
        <taxon>Bacillota</taxon>
        <taxon>Bacilli</taxon>
        <taxon>Bacillales</taxon>
        <taxon>Paenibacillaceae</taxon>
        <taxon>Paenibacillus</taxon>
    </lineage>
</organism>
<dbReference type="InterPro" id="IPR024775">
    <property type="entry name" value="DinB-like"/>
</dbReference>
<dbReference type="RefSeq" id="WP_191205871.1">
    <property type="nucleotide sequence ID" value="NZ_JACXZA010000006.1"/>
</dbReference>